<dbReference type="AlphaFoldDB" id="A0A9Q8QCH9"/>
<gene>
    <name evidence="1" type="ORF">JDV02_003227</name>
</gene>
<keyword evidence="2" id="KW-1185">Reference proteome</keyword>
<dbReference type="KEGG" id="ptkz:JDV02_003227"/>
<evidence type="ECO:0000313" key="1">
    <source>
        <dbReference type="EMBL" id="UNI16828.1"/>
    </source>
</evidence>
<evidence type="ECO:0000313" key="2">
    <source>
        <dbReference type="Proteomes" id="UP000829364"/>
    </source>
</evidence>
<dbReference type="Proteomes" id="UP000829364">
    <property type="component" value="Chromosome 2"/>
</dbReference>
<proteinExistence type="predicted"/>
<name>A0A9Q8QCH9_9HYPO</name>
<accession>A0A9Q8QCH9</accession>
<reference evidence="1" key="1">
    <citation type="submission" date="2021-11" db="EMBL/GenBank/DDBJ databases">
        <title>Purpureocillium_takamizusanense_genome.</title>
        <authorList>
            <person name="Nguyen N.-H."/>
        </authorList>
    </citation>
    <scope>NUCLEOTIDE SEQUENCE</scope>
    <source>
        <strain evidence="1">PT3</strain>
    </source>
</reference>
<organism evidence="1 2">
    <name type="scientific">Purpureocillium takamizusanense</name>
    <dbReference type="NCBI Taxonomy" id="2060973"/>
    <lineage>
        <taxon>Eukaryota</taxon>
        <taxon>Fungi</taxon>
        <taxon>Dikarya</taxon>
        <taxon>Ascomycota</taxon>
        <taxon>Pezizomycotina</taxon>
        <taxon>Sordariomycetes</taxon>
        <taxon>Hypocreomycetidae</taxon>
        <taxon>Hypocreales</taxon>
        <taxon>Ophiocordycipitaceae</taxon>
        <taxon>Purpureocillium</taxon>
    </lineage>
</organism>
<dbReference type="RefSeq" id="XP_047840309.1">
    <property type="nucleotide sequence ID" value="XM_047984335.1"/>
</dbReference>
<protein>
    <submittedName>
        <fullName evidence="1">Uncharacterized protein</fullName>
    </submittedName>
</protein>
<dbReference type="GeneID" id="72065187"/>
<dbReference type="EMBL" id="CP086355">
    <property type="protein sequence ID" value="UNI16828.1"/>
    <property type="molecule type" value="Genomic_DNA"/>
</dbReference>
<sequence>MVVVVLTYAKGYKARVVPASSLESRNLSPLLFFCLISWAVLPSELADRSTSMSILDAGSPSWAPLACRRYSLLHCPSRTGFVRGISVWLSQPSRLEYRTSLE</sequence>